<name>A0A4U8YM82_9BACT</name>
<evidence type="ECO:0000313" key="4">
    <source>
        <dbReference type="Proteomes" id="UP000507962"/>
    </source>
</evidence>
<dbReference type="Gene3D" id="3.50.30.10">
    <property type="entry name" value="Phosphohistidine domain"/>
    <property type="match status" value="1"/>
</dbReference>
<keyword evidence="4" id="KW-1185">Reference proteome</keyword>
<dbReference type="InterPro" id="IPR002840">
    <property type="entry name" value="PMDh-S-like_dom"/>
</dbReference>
<dbReference type="CDD" id="cd01356">
    <property type="entry name" value="AcnX_swivel"/>
    <property type="match status" value="1"/>
</dbReference>
<dbReference type="InterPro" id="IPR012016">
    <property type="entry name" value="PMDh-S-like"/>
</dbReference>
<proteinExistence type="predicted"/>
<feature type="domain" description="Phosphomevalonate dehydratase small subunit-like" evidence="2">
    <location>
        <begin position="24"/>
        <end position="102"/>
    </location>
</feature>
<dbReference type="Pfam" id="PF01989">
    <property type="entry name" value="AcnX_swivel_put"/>
    <property type="match status" value="1"/>
</dbReference>
<evidence type="ECO:0000259" key="2">
    <source>
        <dbReference type="Pfam" id="PF01989"/>
    </source>
</evidence>
<evidence type="ECO:0000256" key="1">
    <source>
        <dbReference type="ARBA" id="ARBA00023239"/>
    </source>
</evidence>
<dbReference type="SUPFAM" id="SSF52016">
    <property type="entry name" value="LeuD/IlvD-like"/>
    <property type="match status" value="1"/>
</dbReference>
<sequence length="140" mass="15065">MNIKGHTIKEGCVEGEALVLSMPFSFLGDFDLTTGRLNDLHDQAGANISGKILVFPSGRGSTTGALIGFYACLFKTGPLGMIVREAEPVVAINAVMNNIPMMDRLDIDPIAVIRTGDWVCLDATNRVVRVEKNMALREAG</sequence>
<gene>
    <name evidence="3" type="ORF">MSL71_25080</name>
</gene>
<dbReference type="GO" id="GO:0016829">
    <property type="term" value="F:lyase activity"/>
    <property type="evidence" value="ECO:0007669"/>
    <property type="project" value="UniProtKB-KW"/>
</dbReference>
<organism evidence="3 4">
    <name type="scientific">Desulfoluna butyratoxydans</name>
    <dbReference type="NCBI Taxonomy" id="231438"/>
    <lineage>
        <taxon>Bacteria</taxon>
        <taxon>Pseudomonadati</taxon>
        <taxon>Thermodesulfobacteriota</taxon>
        <taxon>Desulfobacteria</taxon>
        <taxon>Desulfobacterales</taxon>
        <taxon>Desulfolunaceae</taxon>
        <taxon>Desulfoluna</taxon>
    </lineage>
</organism>
<dbReference type="EMBL" id="CAADHO010000004">
    <property type="protein sequence ID" value="VFQ44851.1"/>
    <property type="molecule type" value="Genomic_DNA"/>
</dbReference>
<dbReference type="AlphaFoldDB" id="A0A4U8YM82"/>
<protein>
    <submittedName>
        <fullName evidence="3">Aconitase/3-isopropylmalate dehydratase swivel</fullName>
    </submittedName>
</protein>
<evidence type="ECO:0000313" key="3">
    <source>
        <dbReference type="EMBL" id="VFQ44851.1"/>
    </source>
</evidence>
<dbReference type="Proteomes" id="UP000507962">
    <property type="component" value="Unassembled WGS sequence"/>
</dbReference>
<keyword evidence="1" id="KW-0456">Lyase</keyword>
<accession>A0A4U8YM82</accession>
<reference evidence="3 4" key="1">
    <citation type="submission" date="2019-03" db="EMBL/GenBank/DDBJ databases">
        <authorList>
            <person name="Nijsse B."/>
        </authorList>
    </citation>
    <scope>NUCLEOTIDE SEQUENCE [LARGE SCALE GENOMIC DNA]</scope>
    <source>
        <strain evidence="3">Desulfoluna butyratoxydans MSL71</strain>
    </source>
</reference>
<dbReference type="RefSeq" id="WP_180140822.1">
    <property type="nucleotide sequence ID" value="NZ_CAADHO010000004.1"/>
</dbReference>
<dbReference type="PIRSF" id="PIRSF004966">
    <property type="entry name" value="UCP004966"/>
    <property type="match status" value="1"/>
</dbReference>